<evidence type="ECO:0000256" key="7">
    <source>
        <dbReference type="ARBA" id="ARBA00023004"/>
    </source>
</evidence>
<reference evidence="15" key="2">
    <citation type="journal article" date="2015" name="Proc. Natl. Acad. Sci. U.S.A.">
        <title>Genome sequence of the Asian Tiger mosquito, Aedes albopictus, reveals insights into its biology, genetics, and evolution.</title>
        <authorList>
            <person name="Chen X.G."/>
            <person name="Jiang X."/>
            <person name="Gu J."/>
            <person name="Xu M."/>
            <person name="Wu Y."/>
            <person name="Deng Y."/>
            <person name="Zhang C."/>
            <person name="Bonizzoni M."/>
            <person name="Dermauw W."/>
            <person name="Vontas J."/>
            <person name="Armbruster P."/>
            <person name="Huang X."/>
            <person name="Yang Y."/>
            <person name="Zhang H."/>
            <person name="He W."/>
            <person name="Peng H."/>
            <person name="Liu Y."/>
            <person name="Wu K."/>
            <person name="Chen J."/>
            <person name="Lirakis M."/>
            <person name="Topalis P."/>
            <person name="Van Leeuwen T."/>
            <person name="Hall A.B."/>
            <person name="Jiang X."/>
            <person name="Thorpe C."/>
            <person name="Mueller R.L."/>
            <person name="Sun C."/>
            <person name="Waterhouse R.M."/>
            <person name="Yan G."/>
            <person name="Tu Z.J."/>
            <person name="Fang X."/>
            <person name="James A.A."/>
        </authorList>
    </citation>
    <scope>NUCLEOTIDE SEQUENCE [LARGE SCALE GENOMIC DNA]</scope>
    <source>
        <strain evidence="15">Foshan</strain>
    </source>
</reference>
<keyword evidence="7 10" id="KW-0408">Iron</keyword>
<dbReference type="GeneID" id="109401408"/>
<keyword evidence="9 10" id="KW-0496">Mitochondrion</keyword>
<dbReference type="Pfam" id="PF05093">
    <property type="entry name" value="CIAPIN1"/>
    <property type="match status" value="2"/>
</dbReference>
<comment type="domain">
    <text evidence="10">The C-terminal domain binds 2 Fe-S clusters but is otherwise mostly in an intrinsically disordered conformation.</text>
</comment>
<dbReference type="Pfam" id="PF20922">
    <property type="entry name" value="Anamorsin_N"/>
    <property type="match status" value="1"/>
</dbReference>
<comment type="cofactor">
    <cofactor evidence="10">
        <name>[2Fe-2S] cluster</name>
        <dbReference type="ChEBI" id="CHEBI:190135"/>
    </cofactor>
</comment>
<proteinExistence type="evidence at transcript level"/>
<dbReference type="CTD" id="57019"/>
<dbReference type="InterPro" id="IPR046408">
    <property type="entry name" value="CIAPIN1"/>
</dbReference>
<feature type="binding site" evidence="10">
    <location>
        <position position="216"/>
    </location>
    <ligand>
        <name>[4Fe-4S] cluster</name>
        <dbReference type="ChEBI" id="CHEBI:49883"/>
    </ligand>
</feature>
<dbReference type="Gene3D" id="3.40.50.150">
    <property type="entry name" value="Vaccinia Virus protein VP39"/>
    <property type="match status" value="1"/>
</dbReference>
<reference evidence="13" key="1">
    <citation type="journal article" date="2014" name="PLoS Negl. Trop. Dis.">
        <title>Identification and characterization of seminal fluid proteins in the Asian tiger mosquito, Aedes albopictus.</title>
        <authorList>
            <person name="Boes K.E."/>
            <person name="Ribeiro J.M."/>
            <person name="Wong A."/>
            <person name="Harrington L.C."/>
            <person name="Wolfner M.F."/>
            <person name="Sirot L.K."/>
        </authorList>
    </citation>
    <scope>NUCLEOTIDE SEQUENCE</scope>
    <source>
        <tissue evidence="13">Reproductive organs</tissue>
    </source>
</reference>
<sequence length="255" mass="27449">MNFVQENNHVLYIWNGTISGDIEQEVNQLKAIPNVQVNVENADRVLLAGYGQSQFDVVLANVPSENAEMASSLLKLVKPKGKVVFKDDSANADATRSNLLMSGFINITSLEGNVFVGEKPNYEIGSAAKLSLGGGNKAKVAAVWKLDVDDDEDERIDADELLDEEDKIKPSAESLRVCGTTGKRKACKDCSCGLAEELEAETKGSAVANKEAKSSCGSCYLGDAFRCATCPYLGMPAFKPGEKIQLSDTQMRADI</sequence>
<evidence type="ECO:0000259" key="11">
    <source>
        <dbReference type="Pfam" id="PF05093"/>
    </source>
</evidence>
<evidence type="ECO:0000256" key="3">
    <source>
        <dbReference type="ARBA" id="ARBA00022485"/>
    </source>
</evidence>
<feature type="binding site" evidence="10">
    <location>
        <position position="190"/>
    </location>
    <ligand>
        <name>[2Fe-2S] cluster</name>
        <dbReference type="ChEBI" id="CHEBI:190135"/>
    </ligand>
</feature>
<dbReference type="InterPro" id="IPR029063">
    <property type="entry name" value="SAM-dependent_MTases_sf"/>
</dbReference>
<feature type="binding site" evidence="10">
    <location>
        <position position="230"/>
    </location>
    <ligand>
        <name>[4Fe-4S] cluster</name>
        <dbReference type="ChEBI" id="CHEBI:49883"/>
    </ligand>
</feature>
<keyword evidence="4 10" id="KW-0963">Cytoplasm</keyword>
<feature type="domain" description="Anamorsin N-terminal" evidence="12">
    <location>
        <begin position="8"/>
        <end position="110"/>
    </location>
</feature>
<comment type="similarity">
    <text evidence="2 10">Belongs to the anamorsin family.</text>
</comment>
<dbReference type="VEuPathDB" id="VectorBase:AALF022350"/>
<evidence type="ECO:0000256" key="5">
    <source>
        <dbReference type="ARBA" id="ARBA00022714"/>
    </source>
</evidence>
<comment type="domain">
    <text evidence="10">The N-terminal domain has structural similarity with S-adenosyl-L-methionine-dependent methyltransferases, but does not bind S-adenosyl-L-methionine. It is required for correct assembly of the 2 Fe-S clusters.</text>
</comment>
<keyword evidence="15" id="KW-1185">Reference proteome</keyword>
<dbReference type="OMA" id="GFINCRE"/>
<dbReference type="GO" id="GO:0016226">
    <property type="term" value="P:iron-sulfur cluster assembly"/>
    <property type="evidence" value="ECO:0007669"/>
    <property type="project" value="UniProtKB-UniRule"/>
</dbReference>
<comment type="subunit">
    <text evidence="10">Monomer.</text>
</comment>
<dbReference type="VEuPathDB" id="VectorBase:AALFPA_078701"/>
<evidence type="ECO:0000313" key="15">
    <source>
        <dbReference type="Proteomes" id="UP000069940"/>
    </source>
</evidence>
<feature type="region of interest" description="Fe-S binding site B" evidence="10">
    <location>
        <begin position="216"/>
        <end position="230"/>
    </location>
</feature>
<evidence type="ECO:0000256" key="2">
    <source>
        <dbReference type="ARBA" id="ARBA00008169"/>
    </source>
</evidence>
<keyword evidence="8 10" id="KW-0411">Iron-sulfur</keyword>
<comment type="subcellular location">
    <subcellularLocation>
        <location evidence="10">Cytoplasm</location>
    </subcellularLocation>
    <subcellularLocation>
        <location evidence="10">Mitochondrion intermembrane space</location>
    </subcellularLocation>
</comment>
<comment type="domain">
    <text evidence="10">The twin Cx2C motifs are involved in the recognition by the mitochondrial MIA40-ERV1 disulfide relay system. The formation of 2 disulfide bonds in the Cx2C motifs through dithiol/disulfide exchange reactions effectively traps the protein in the mitochondrial intermembrane space.</text>
</comment>
<dbReference type="VEuPathDB" id="VectorBase:AALC636_013263"/>
<dbReference type="GO" id="GO:0051539">
    <property type="term" value="F:4 iron, 4 sulfur cluster binding"/>
    <property type="evidence" value="ECO:0007669"/>
    <property type="project" value="UniProtKB-KW"/>
</dbReference>
<organism evidence="13">
    <name type="scientific">Aedes albopictus</name>
    <name type="common">Asian tiger mosquito</name>
    <name type="synonym">Stegomyia albopicta</name>
    <dbReference type="NCBI Taxonomy" id="7160"/>
    <lineage>
        <taxon>Eukaryota</taxon>
        <taxon>Metazoa</taxon>
        <taxon>Ecdysozoa</taxon>
        <taxon>Arthropoda</taxon>
        <taxon>Hexapoda</taxon>
        <taxon>Insecta</taxon>
        <taxon>Pterygota</taxon>
        <taxon>Neoptera</taxon>
        <taxon>Endopterygota</taxon>
        <taxon>Diptera</taxon>
        <taxon>Nematocera</taxon>
        <taxon>Culicoidea</taxon>
        <taxon>Culicidae</taxon>
        <taxon>Culicinae</taxon>
        <taxon>Aedini</taxon>
        <taxon>Aedes</taxon>
        <taxon>Stegomyia</taxon>
    </lineage>
</organism>
<feature type="binding site" evidence="10">
    <location>
        <position position="227"/>
    </location>
    <ligand>
        <name>[4Fe-4S] cluster</name>
        <dbReference type="ChEBI" id="CHEBI:49883"/>
    </ligand>
</feature>
<keyword evidence="3 10" id="KW-0004">4Fe-4S</keyword>
<comment type="function">
    <text evidence="10">Component of the cytosolic iron-sulfur (Fe-S) protein assembly (CIA) machinery. Required for the maturation of extramitochondrial Fe-S proteins. Part of an electron transfer chain functioning in an early step of cytosolic Fe-S biogenesis, facilitating the de novo assembly of a [4Fe-4S] cluster on the cytosolic Fe-S scaffold complex. Electrons are transferred from NADPH via a FAD- and FMN-containing diflavin oxidoreductase. Together with the diflavin oxidoreductase, also required for the assembly of the diferric tyrosyl radical cofactor of ribonucleotide reductase (RNR), probably by providing electrons for reduction during radical cofactor maturation in the catalytic small subunit.</text>
</comment>
<evidence type="ECO:0000256" key="4">
    <source>
        <dbReference type="ARBA" id="ARBA00022490"/>
    </source>
</evidence>
<evidence type="ECO:0000313" key="13">
    <source>
        <dbReference type="EMBL" id="JAC10044.1"/>
    </source>
</evidence>
<dbReference type="PANTHER" id="PTHR13273:SF14">
    <property type="entry name" value="ANAMORSIN"/>
    <property type="match status" value="1"/>
</dbReference>
<dbReference type="OrthoDB" id="311633at2759"/>
<accession>A0A023ENN9</accession>
<evidence type="ECO:0000256" key="10">
    <source>
        <dbReference type="HAMAP-Rule" id="MF_03115"/>
    </source>
</evidence>
<feature type="domain" description="Anamorsin C-terminal" evidence="11">
    <location>
        <begin position="180"/>
        <end position="208"/>
    </location>
</feature>
<dbReference type="HAMAP" id="MF_03115">
    <property type="entry name" value="Anamorsin"/>
    <property type="match status" value="1"/>
</dbReference>
<feature type="binding site" evidence="10">
    <location>
        <position position="192"/>
    </location>
    <ligand>
        <name>[2Fe-2S] cluster</name>
        <dbReference type="ChEBI" id="CHEBI:190135"/>
    </ligand>
</feature>
<dbReference type="GO" id="GO:0005758">
    <property type="term" value="C:mitochondrial intermembrane space"/>
    <property type="evidence" value="ECO:0007669"/>
    <property type="project" value="UniProtKB-SubCell"/>
</dbReference>
<feature type="short sequence motif" description="Cx2C motif 1" evidence="10">
    <location>
        <begin position="216"/>
        <end position="219"/>
    </location>
</feature>
<evidence type="ECO:0000259" key="12">
    <source>
        <dbReference type="Pfam" id="PF20922"/>
    </source>
</evidence>
<name>A0A023ENN9_AEDAL</name>
<dbReference type="InterPro" id="IPR049011">
    <property type="entry name" value="Anamorsin_N_metazoan"/>
</dbReference>
<keyword evidence="5 10" id="KW-0001">2Fe-2S</keyword>
<dbReference type="InterPro" id="IPR007785">
    <property type="entry name" value="Anamorsin"/>
</dbReference>
<evidence type="ECO:0000256" key="8">
    <source>
        <dbReference type="ARBA" id="ARBA00023014"/>
    </source>
</evidence>
<dbReference type="EnsemblMetazoa" id="AALFPA23_002432.R2253">
    <property type="protein sequence ID" value="AALFPA23_002432.P2253"/>
    <property type="gene ID" value="AALFPA23_002432"/>
</dbReference>
<protein>
    <recommendedName>
        <fullName evidence="10">Anamorsin homolog</fullName>
    </recommendedName>
    <alternativeName>
        <fullName evidence="10">Fe-S cluster assembly protein DRE2 homolog</fullName>
    </alternativeName>
</protein>
<evidence type="ECO:0000256" key="9">
    <source>
        <dbReference type="ARBA" id="ARBA00023128"/>
    </source>
</evidence>
<dbReference type="Proteomes" id="UP000069940">
    <property type="component" value="Unassembled WGS sequence"/>
</dbReference>
<feature type="binding site" evidence="10">
    <location>
        <position position="178"/>
    </location>
    <ligand>
        <name>[2Fe-2S] cluster</name>
        <dbReference type="ChEBI" id="CHEBI:190135"/>
    </ligand>
</feature>
<feature type="binding site" evidence="10">
    <location>
        <position position="187"/>
    </location>
    <ligand>
        <name>[2Fe-2S] cluster</name>
        <dbReference type="ChEBI" id="CHEBI:190135"/>
    </ligand>
</feature>
<dbReference type="GO" id="GO:0051537">
    <property type="term" value="F:2 iron, 2 sulfur cluster binding"/>
    <property type="evidence" value="ECO:0007669"/>
    <property type="project" value="UniProtKB-UniRule"/>
</dbReference>
<dbReference type="AlphaFoldDB" id="A0A023ENN9"/>
<dbReference type="EMBL" id="GAPW01003554">
    <property type="protein sequence ID" value="JAC10044.1"/>
    <property type="molecule type" value="mRNA"/>
</dbReference>
<feature type="binding site" evidence="10">
    <location>
        <position position="219"/>
    </location>
    <ligand>
        <name>[4Fe-4S] cluster</name>
        <dbReference type="ChEBI" id="CHEBI:49883"/>
    </ligand>
</feature>
<feature type="domain" description="Anamorsin C-terminal" evidence="11">
    <location>
        <begin position="210"/>
        <end position="246"/>
    </location>
</feature>
<comment type="caution">
    <text evidence="10">Lacks conserved residue(s) required for the propagation of feature annotation.</text>
</comment>
<reference evidence="14" key="3">
    <citation type="submission" date="2025-05" db="UniProtKB">
        <authorList>
            <consortium name="EnsemblMetazoa"/>
        </authorList>
    </citation>
    <scope>IDENTIFICATION</scope>
    <source>
        <strain evidence="14">Foshan</strain>
    </source>
</reference>
<comment type="cofactor">
    <cofactor evidence="1 10">
        <name>[4Fe-4S] cluster</name>
        <dbReference type="ChEBI" id="CHEBI:49883"/>
    </cofactor>
</comment>
<dbReference type="SUPFAM" id="SSF53335">
    <property type="entry name" value="S-adenosyl-L-methionine-dependent methyltransferases"/>
    <property type="match status" value="1"/>
</dbReference>
<evidence type="ECO:0000256" key="6">
    <source>
        <dbReference type="ARBA" id="ARBA00022723"/>
    </source>
</evidence>
<dbReference type="RefSeq" id="XP_019529505.2">
    <property type="nucleotide sequence ID" value="XM_019673960.3"/>
</dbReference>
<dbReference type="GO" id="GO:0009055">
    <property type="term" value="F:electron transfer activity"/>
    <property type="evidence" value="ECO:0007669"/>
    <property type="project" value="UniProtKB-UniRule"/>
</dbReference>
<evidence type="ECO:0000256" key="1">
    <source>
        <dbReference type="ARBA" id="ARBA00001966"/>
    </source>
</evidence>
<feature type="short sequence motif" description="Cx2C motif 2" evidence="10">
    <location>
        <begin position="227"/>
        <end position="230"/>
    </location>
</feature>
<keyword evidence="6 10" id="KW-0479">Metal-binding</keyword>
<dbReference type="KEGG" id="aalb:109401408"/>
<dbReference type="GO" id="GO:0046872">
    <property type="term" value="F:metal ion binding"/>
    <property type="evidence" value="ECO:0007669"/>
    <property type="project" value="UniProtKB-KW"/>
</dbReference>
<dbReference type="PANTHER" id="PTHR13273">
    <property type="entry name" value="ANAMORSIN"/>
    <property type="match status" value="1"/>
</dbReference>
<evidence type="ECO:0000313" key="14">
    <source>
        <dbReference type="EnsemblMetazoa" id="AALFPA23_002432.P2253"/>
    </source>
</evidence>